<protein>
    <submittedName>
        <fullName evidence="2">DUF937 domain-containing protein</fullName>
    </submittedName>
</protein>
<gene>
    <name evidence="2" type="ORF">G6N74_04740</name>
</gene>
<proteinExistence type="predicted"/>
<comment type="caution">
    <text evidence="2">The sequence shown here is derived from an EMBL/GenBank/DDBJ whole genome shotgun (WGS) entry which is preliminary data.</text>
</comment>
<feature type="compositionally biased region" description="Low complexity" evidence="1">
    <location>
        <begin position="201"/>
        <end position="212"/>
    </location>
</feature>
<evidence type="ECO:0000313" key="2">
    <source>
        <dbReference type="EMBL" id="NGN40362.1"/>
    </source>
</evidence>
<reference evidence="2 3" key="1">
    <citation type="submission" date="2020-02" db="EMBL/GenBank/DDBJ databases">
        <title>Genome sequence of the type strain CGMCC 1.15528 of Mesorhizobium zhangyense.</title>
        <authorList>
            <person name="Gao J."/>
            <person name="Sun J."/>
        </authorList>
    </citation>
    <scope>NUCLEOTIDE SEQUENCE [LARGE SCALE GENOMIC DNA]</scope>
    <source>
        <strain evidence="2 3">CGMCC 1.15528</strain>
    </source>
</reference>
<feature type="compositionally biased region" description="Low complexity" evidence="1">
    <location>
        <begin position="166"/>
        <end position="178"/>
    </location>
</feature>
<accession>A0A7C9R5B3</accession>
<feature type="compositionally biased region" description="Polar residues" evidence="1">
    <location>
        <begin position="262"/>
        <end position="277"/>
    </location>
</feature>
<feature type="compositionally biased region" description="Low complexity" evidence="1">
    <location>
        <begin position="295"/>
        <end position="315"/>
    </location>
</feature>
<evidence type="ECO:0000313" key="3">
    <source>
        <dbReference type="Proteomes" id="UP000481252"/>
    </source>
</evidence>
<feature type="region of interest" description="Disordered" evidence="1">
    <location>
        <begin position="166"/>
        <end position="342"/>
    </location>
</feature>
<dbReference type="EMBL" id="JAAKZG010000002">
    <property type="protein sequence ID" value="NGN40362.1"/>
    <property type="molecule type" value="Genomic_DNA"/>
</dbReference>
<dbReference type="Pfam" id="PF06078">
    <property type="entry name" value="DUF937"/>
    <property type="match status" value="1"/>
</dbReference>
<dbReference type="AlphaFoldDB" id="A0A7C9R5B3"/>
<keyword evidence="3" id="KW-1185">Reference proteome</keyword>
<evidence type="ECO:0000256" key="1">
    <source>
        <dbReference type="SAM" id="MobiDB-lite"/>
    </source>
</evidence>
<name>A0A7C9R5B3_9HYPH</name>
<dbReference type="RefSeq" id="WP_165114919.1">
    <property type="nucleotide sequence ID" value="NZ_JAAKZG010000002.1"/>
</dbReference>
<sequence>MASLFDMLTNAQNGNGMDALARQFGLSPQQAQSAVAALLPAFSQGLKQNTADPYGAGAFLSAMASGQHAKYFENPAAAFSPAGMAEGNGILGHLFGSKDLSRAVATQAAQATGIGQDVLKQMLPAIATMVMGGLFKQSTNQVQAAGIGGGSNNPLGDIIEQMMRQGGMGGAAQQQAPQTASPADNPLGQILEGMFGGGQAGQPQRQAQAPAGDNPLGQILEGMFGGGAAQPAGRTQQPGQNPLGDNPLGQILEGMFGGGQAGQQPTGRAQPQGQNPLGDNPLGQILEGMFGGGAAQPSGRAQPQAQPQAAPGGQPKNPYDDLFGKMFETGAQQRDDYQKGVESIFEQFTKGMDRRR</sequence>
<organism evidence="2 3">
    <name type="scientific">Mesorhizobium zhangyense</name>
    <dbReference type="NCBI Taxonomy" id="1776730"/>
    <lineage>
        <taxon>Bacteria</taxon>
        <taxon>Pseudomonadati</taxon>
        <taxon>Pseudomonadota</taxon>
        <taxon>Alphaproteobacteria</taxon>
        <taxon>Hyphomicrobiales</taxon>
        <taxon>Phyllobacteriaceae</taxon>
        <taxon>Mesorhizobium</taxon>
    </lineage>
</organism>
<dbReference type="InterPro" id="IPR009282">
    <property type="entry name" value="DUF937"/>
</dbReference>
<dbReference type="Proteomes" id="UP000481252">
    <property type="component" value="Unassembled WGS sequence"/>
</dbReference>